<evidence type="ECO:0000256" key="1">
    <source>
        <dbReference type="ARBA" id="ARBA00004162"/>
    </source>
</evidence>
<dbReference type="FunFam" id="3.30.200.20:FF:000039">
    <property type="entry name" value="receptor-like protein kinase FERONIA"/>
    <property type="match status" value="1"/>
</dbReference>
<dbReference type="EC" id="2.7.11.1" evidence="2"/>
<dbReference type="EMBL" id="JAMRDG010000001">
    <property type="protein sequence ID" value="KAJ3704848.1"/>
    <property type="molecule type" value="Genomic_DNA"/>
</dbReference>
<dbReference type="AlphaFoldDB" id="A0AAD6EXK4"/>
<evidence type="ECO:0000256" key="7">
    <source>
        <dbReference type="ARBA" id="ARBA00022729"/>
    </source>
</evidence>
<dbReference type="InterPro" id="IPR000719">
    <property type="entry name" value="Prot_kinase_dom"/>
</dbReference>
<keyword evidence="13" id="KW-1015">Disulfide bond</keyword>
<evidence type="ECO:0000259" key="17">
    <source>
        <dbReference type="PROSITE" id="PS50011"/>
    </source>
</evidence>
<dbReference type="InterPro" id="IPR047117">
    <property type="entry name" value="PERK1-13-like"/>
</dbReference>
<evidence type="ECO:0000256" key="12">
    <source>
        <dbReference type="ARBA" id="ARBA00023136"/>
    </source>
</evidence>
<keyword evidence="12" id="KW-0472">Membrane</keyword>
<dbReference type="PROSITE" id="PS50011">
    <property type="entry name" value="PROTEIN_KINASE_DOM"/>
    <property type="match status" value="1"/>
</dbReference>
<keyword evidence="5" id="KW-0808">Transferase</keyword>
<dbReference type="SUPFAM" id="SSF56112">
    <property type="entry name" value="Protein kinase-like (PK-like)"/>
    <property type="match status" value="1"/>
</dbReference>
<keyword evidence="3" id="KW-1003">Cell membrane</keyword>
<evidence type="ECO:0000256" key="8">
    <source>
        <dbReference type="ARBA" id="ARBA00022741"/>
    </source>
</evidence>
<name>A0AAD6EXK4_9POAL</name>
<reference evidence="18 19" key="1">
    <citation type="journal article" date="2022" name="Cell">
        <title>Repeat-based holocentromeres influence genome architecture and karyotype evolution.</title>
        <authorList>
            <person name="Hofstatter P.G."/>
            <person name="Thangavel G."/>
            <person name="Lux T."/>
            <person name="Neumann P."/>
            <person name="Vondrak T."/>
            <person name="Novak P."/>
            <person name="Zhang M."/>
            <person name="Costa L."/>
            <person name="Castellani M."/>
            <person name="Scott A."/>
            <person name="Toegelov H."/>
            <person name="Fuchs J."/>
            <person name="Mata-Sucre Y."/>
            <person name="Dias Y."/>
            <person name="Vanzela A.L.L."/>
            <person name="Huettel B."/>
            <person name="Almeida C.C.S."/>
            <person name="Simkova H."/>
            <person name="Souza G."/>
            <person name="Pedrosa-Harand A."/>
            <person name="Macas J."/>
            <person name="Mayer K.F.X."/>
            <person name="Houben A."/>
            <person name="Marques A."/>
        </authorList>
    </citation>
    <scope>NUCLEOTIDE SEQUENCE [LARGE SCALE GENOMIC DNA]</scope>
    <source>
        <strain evidence="18">RhyTen1mFocal</strain>
    </source>
</reference>
<dbReference type="InterPro" id="IPR017441">
    <property type="entry name" value="Protein_kinase_ATP_BS"/>
</dbReference>
<feature type="binding site" evidence="16">
    <location>
        <position position="97"/>
    </location>
    <ligand>
        <name>ATP</name>
        <dbReference type="ChEBI" id="CHEBI:30616"/>
    </ligand>
</feature>
<comment type="subcellular location">
    <subcellularLocation>
        <location evidence="1">Cell membrane</location>
        <topology evidence="1">Single-pass membrane protein</topology>
    </subcellularLocation>
</comment>
<evidence type="ECO:0000256" key="11">
    <source>
        <dbReference type="ARBA" id="ARBA00022989"/>
    </source>
</evidence>
<keyword evidence="8 16" id="KW-0547">Nucleotide-binding</keyword>
<dbReference type="Pfam" id="PF07714">
    <property type="entry name" value="PK_Tyr_Ser-Thr"/>
    <property type="match status" value="1"/>
</dbReference>
<sequence>MRSVLARLGLKRKREDPSLLQRTKDDEVDYYAPWRSGTKGDGTAPQLNGARYFSFQELKQCTNNFSENNEIGEGGYGKVYKGYCSNGVIVAIRRAKKGYSWGRKEFESEIEVLSRVHHKNIVSLLGFCLEQGEQALVYEYISKGTLRDNLAGKGGMHLDWKKRLEIALDSARGLAYLHELAYPLIIHRFVKPSNILLDENLNAKVTNFGLSKLVSEEQTGNISSQGKGILAHVESENFAGTIGYIAPEYLQTGLLSEKSDVYSFGVVMLELITARQGCEIGTDECFLVKEVKRAIDQNDTVYYGLRDMIDSKIVNQLRNAGLRDFVQLALECVEYSASDRPSMYDIMRRLDIILQHDEGERTNSY</sequence>
<keyword evidence="19" id="KW-1185">Reference proteome</keyword>
<evidence type="ECO:0000256" key="2">
    <source>
        <dbReference type="ARBA" id="ARBA00012513"/>
    </source>
</evidence>
<keyword evidence="9" id="KW-0418">Kinase</keyword>
<dbReference type="InterPro" id="IPR011009">
    <property type="entry name" value="Kinase-like_dom_sf"/>
</dbReference>
<proteinExistence type="predicted"/>
<comment type="catalytic activity">
    <reaction evidence="14">
        <text>L-threonyl-[protein] + ATP = O-phospho-L-threonyl-[protein] + ADP + H(+)</text>
        <dbReference type="Rhea" id="RHEA:46608"/>
        <dbReference type="Rhea" id="RHEA-COMP:11060"/>
        <dbReference type="Rhea" id="RHEA-COMP:11605"/>
        <dbReference type="ChEBI" id="CHEBI:15378"/>
        <dbReference type="ChEBI" id="CHEBI:30013"/>
        <dbReference type="ChEBI" id="CHEBI:30616"/>
        <dbReference type="ChEBI" id="CHEBI:61977"/>
        <dbReference type="ChEBI" id="CHEBI:456216"/>
        <dbReference type="EC" id="2.7.11.1"/>
    </reaction>
</comment>
<evidence type="ECO:0000256" key="16">
    <source>
        <dbReference type="PROSITE-ProRule" id="PRU10141"/>
    </source>
</evidence>
<evidence type="ECO:0000256" key="10">
    <source>
        <dbReference type="ARBA" id="ARBA00022840"/>
    </source>
</evidence>
<comment type="catalytic activity">
    <reaction evidence="15">
        <text>L-seryl-[protein] + ATP = O-phospho-L-seryl-[protein] + ADP + H(+)</text>
        <dbReference type="Rhea" id="RHEA:17989"/>
        <dbReference type="Rhea" id="RHEA-COMP:9863"/>
        <dbReference type="Rhea" id="RHEA-COMP:11604"/>
        <dbReference type="ChEBI" id="CHEBI:15378"/>
        <dbReference type="ChEBI" id="CHEBI:29999"/>
        <dbReference type="ChEBI" id="CHEBI:30616"/>
        <dbReference type="ChEBI" id="CHEBI:83421"/>
        <dbReference type="ChEBI" id="CHEBI:456216"/>
        <dbReference type="EC" id="2.7.11.1"/>
    </reaction>
</comment>
<keyword evidence="4" id="KW-0723">Serine/threonine-protein kinase</keyword>
<dbReference type="InterPro" id="IPR001245">
    <property type="entry name" value="Ser-Thr/Tyr_kinase_cat_dom"/>
</dbReference>
<evidence type="ECO:0000256" key="14">
    <source>
        <dbReference type="ARBA" id="ARBA00047899"/>
    </source>
</evidence>
<dbReference type="FunFam" id="1.10.510.10:FF:000468">
    <property type="entry name" value="PTI1-like tyrosine-protein kinase 3"/>
    <property type="match status" value="1"/>
</dbReference>
<accession>A0AAD6EXK4</accession>
<evidence type="ECO:0000256" key="4">
    <source>
        <dbReference type="ARBA" id="ARBA00022527"/>
    </source>
</evidence>
<evidence type="ECO:0000256" key="15">
    <source>
        <dbReference type="ARBA" id="ARBA00048679"/>
    </source>
</evidence>
<dbReference type="GO" id="GO:0004674">
    <property type="term" value="F:protein serine/threonine kinase activity"/>
    <property type="evidence" value="ECO:0007669"/>
    <property type="project" value="UniProtKB-KW"/>
</dbReference>
<evidence type="ECO:0000256" key="5">
    <source>
        <dbReference type="ARBA" id="ARBA00022679"/>
    </source>
</evidence>
<keyword evidence="11" id="KW-1133">Transmembrane helix</keyword>
<evidence type="ECO:0000256" key="3">
    <source>
        <dbReference type="ARBA" id="ARBA00022475"/>
    </source>
</evidence>
<comment type="caution">
    <text evidence="18">The sequence shown here is derived from an EMBL/GenBank/DDBJ whole genome shotgun (WGS) entry which is preliminary data.</text>
</comment>
<dbReference type="Proteomes" id="UP001210211">
    <property type="component" value="Unassembled WGS sequence"/>
</dbReference>
<dbReference type="PIRSF" id="PIRSF000654">
    <property type="entry name" value="Integrin-linked_kinase"/>
    <property type="match status" value="1"/>
</dbReference>
<gene>
    <name evidence="18" type="ORF">LUZ61_008553</name>
</gene>
<keyword evidence="6" id="KW-0812">Transmembrane</keyword>
<feature type="domain" description="Protein kinase" evidence="17">
    <location>
        <begin position="65"/>
        <end position="354"/>
    </location>
</feature>
<dbReference type="CDD" id="cd14066">
    <property type="entry name" value="STKc_IRAK"/>
    <property type="match status" value="1"/>
</dbReference>
<dbReference type="PROSITE" id="PS00107">
    <property type="entry name" value="PROTEIN_KINASE_ATP"/>
    <property type="match status" value="1"/>
</dbReference>
<dbReference type="PANTHER" id="PTHR47982">
    <property type="entry name" value="PROLINE-RICH RECEPTOR-LIKE PROTEIN KINASE PERK4"/>
    <property type="match status" value="1"/>
</dbReference>
<protein>
    <recommendedName>
        <fullName evidence="2">non-specific serine/threonine protein kinase</fullName>
        <ecNumber evidence="2">2.7.11.1</ecNumber>
    </recommendedName>
</protein>
<organism evidence="18 19">
    <name type="scientific">Rhynchospora tenuis</name>
    <dbReference type="NCBI Taxonomy" id="198213"/>
    <lineage>
        <taxon>Eukaryota</taxon>
        <taxon>Viridiplantae</taxon>
        <taxon>Streptophyta</taxon>
        <taxon>Embryophyta</taxon>
        <taxon>Tracheophyta</taxon>
        <taxon>Spermatophyta</taxon>
        <taxon>Magnoliopsida</taxon>
        <taxon>Liliopsida</taxon>
        <taxon>Poales</taxon>
        <taxon>Cyperaceae</taxon>
        <taxon>Cyperoideae</taxon>
        <taxon>Rhynchosporeae</taxon>
        <taxon>Rhynchospora</taxon>
    </lineage>
</organism>
<evidence type="ECO:0000256" key="9">
    <source>
        <dbReference type="ARBA" id="ARBA00022777"/>
    </source>
</evidence>
<evidence type="ECO:0000313" key="19">
    <source>
        <dbReference type="Proteomes" id="UP001210211"/>
    </source>
</evidence>
<keyword evidence="7" id="KW-0732">Signal</keyword>
<dbReference type="GO" id="GO:0005524">
    <property type="term" value="F:ATP binding"/>
    <property type="evidence" value="ECO:0007669"/>
    <property type="project" value="UniProtKB-UniRule"/>
</dbReference>
<dbReference type="GO" id="GO:0005886">
    <property type="term" value="C:plasma membrane"/>
    <property type="evidence" value="ECO:0007669"/>
    <property type="project" value="UniProtKB-SubCell"/>
</dbReference>
<evidence type="ECO:0000256" key="13">
    <source>
        <dbReference type="ARBA" id="ARBA00023157"/>
    </source>
</evidence>
<dbReference type="Gene3D" id="1.10.510.10">
    <property type="entry name" value="Transferase(Phosphotransferase) domain 1"/>
    <property type="match status" value="1"/>
</dbReference>
<evidence type="ECO:0000256" key="6">
    <source>
        <dbReference type="ARBA" id="ARBA00022692"/>
    </source>
</evidence>
<evidence type="ECO:0000313" key="18">
    <source>
        <dbReference type="EMBL" id="KAJ3704848.1"/>
    </source>
</evidence>
<dbReference type="Gene3D" id="3.30.200.20">
    <property type="entry name" value="Phosphorylase Kinase, domain 1"/>
    <property type="match status" value="1"/>
</dbReference>
<keyword evidence="10 16" id="KW-0067">ATP-binding</keyword>